<proteinExistence type="inferred from homology"/>
<comment type="similarity">
    <text evidence="1">Belongs to the bacterial sugar transferase family.</text>
</comment>
<evidence type="ECO:0000256" key="1">
    <source>
        <dbReference type="ARBA" id="ARBA00006464"/>
    </source>
</evidence>
<dbReference type="PANTHER" id="PTHR30576:SF0">
    <property type="entry name" value="UNDECAPRENYL-PHOSPHATE N-ACETYLGALACTOSAMINYL 1-PHOSPHATE TRANSFERASE-RELATED"/>
    <property type="match status" value="1"/>
</dbReference>
<comment type="caution">
    <text evidence="5">The sequence shown here is derived from an EMBL/GenBank/DDBJ whole genome shotgun (WGS) entry which is preliminary data.</text>
</comment>
<name>A0A9D2JEW4_9ACTN</name>
<dbReference type="GO" id="GO:0016780">
    <property type="term" value="F:phosphotransferase activity, for other substituted phosphate groups"/>
    <property type="evidence" value="ECO:0007669"/>
    <property type="project" value="TreeGrafter"/>
</dbReference>
<evidence type="ECO:0000313" key="6">
    <source>
        <dbReference type="Proteomes" id="UP000824062"/>
    </source>
</evidence>
<keyword evidence="3" id="KW-0812">Transmembrane</keyword>
<feature type="compositionally biased region" description="Basic and acidic residues" evidence="2">
    <location>
        <begin position="35"/>
        <end position="44"/>
    </location>
</feature>
<keyword evidence="5" id="KW-0808">Transferase</keyword>
<evidence type="ECO:0000256" key="3">
    <source>
        <dbReference type="SAM" id="Phobius"/>
    </source>
</evidence>
<protein>
    <submittedName>
        <fullName evidence="5">Sugar transferase</fullName>
    </submittedName>
</protein>
<dbReference type="AlphaFoldDB" id="A0A9D2JEW4"/>
<dbReference type="InterPro" id="IPR003362">
    <property type="entry name" value="Bact_transf"/>
</dbReference>
<dbReference type="EMBL" id="DXBM01000034">
    <property type="protein sequence ID" value="HIZ46134.1"/>
    <property type="molecule type" value="Genomic_DNA"/>
</dbReference>
<accession>A0A9D2JEW4</accession>
<organism evidence="5 6">
    <name type="scientific">Candidatus Olsenella pullistercoris</name>
    <dbReference type="NCBI Taxonomy" id="2838712"/>
    <lineage>
        <taxon>Bacteria</taxon>
        <taxon>Bacillati</taxon>
        <taxon>Actinomycetota</taxon>
        <taxon>Coriobacteriia</taxon>
        <taxon>Coriobacteriales</taxon>
        <taxon>Atopobiaceae</taxon>
        <taxon>Olsenella</taxon>
    </lineage>
</organism>
<keyword evidence="3" id="KW-0472">Membrane</keyword>
<feature type="transmembrane region" description="Helical" evidence="3">
    <location>
        <begin position="82"/>
        <end position="105"/>
    </location>
</feature>
<dbReference type="PANTHER" id="PTHR30576">
    <property type="entry name" value="COLANIC BIOSYNTHESIS UDP-GLUCOSE LIPID CARRIER TRANSFERASE"/>
    <property type="match status" value="1"/>
</dbReference>
<dbReference type="Pfam" id="PF02397">
    <property type="entry name" value="Bac_transf"/>
    <property type="match status" value="1"/>
</dbReference>
<reference evidence="5" key="2">
    <citation type="submission" date="2021-04" db="EMBL/GenBank/DDBJ databases">
        <authorList>
            <person name="Gilroy R."/>
        </authorList>
    </citation>
    <scope>NUCLEOTIDE SEQUENCE</scope>
    <source>
        <strain evidence="5">ChiHjej12B11-14209</strain>
    </source>
</reference>
<reference evidence="5" key="1">
    <citation type="journal article" date="2021" name="PeerJ">
        <title>Extensive microbial diversity within the chicken gut microbiome revealed by metagenomics and culture.</title>
        <authorList>
            <person name="Gilroy R."/>
            <person name="Ravi A."/>
            <person name="Getino M."/>
            <person name="Pursley I."/>
            <person name="Horton D.L."/>
            <person name="Alikhan N.F."/>
            <person name="Baker D."/>
            <person name="Gharbi K."/>
            <person name="Hall N."/>
            <person name="Watson M."/>
            <person name="Adriaenssens E.M."/>
            <person name="Foster-Nyarko E."/>
            <person name="Jarju S."/>
            <person name="Secka A."/>
            <person name="Antonio M."/>
            <person name="Oren A."/>
            <person name="Chaudhuri R.R."/>
            <person name="La Ragione R."/>
            <person name="Hildebrand F."/>
            <person name="Pallen M.J."/>
        </authorList>
    </citation>
    <scope>NUCLEOTIDE SEQUENCE</scope>
    <source>
        <strain evidence="5">ChiHjej12B11-14209</strain>
    </source>
</reference>
<dbReference type="Proteomes" id="UP000824062">
    <property type="component" value="Unassembled WGS sequence"/>
</dbReference>
<feature type="region of interest" description="Disordered" evidence="2">
    <location>
        <begin position="1"/>
        <end position="66"/>
    </location>
</feature>
<evidence type="ECO:0000259" key="4">
    <source>
        <dbReference type="Pfam" id="PF02397"/>
    </source>
</evidence>
<sequence length="271" mass="30076">MRAQGLDPRWPGGSRRAQRDGVPCGPPSRQGSSKVSEEKTEVTEKGASVEAGAFVAPPPDPSVPAPRRGGAGYRFVKRAFDVAFSGVACLAGLVPGALLCLAIRLDSPGAPIFRQERVGLGGRPIRIYKFRTMVADAHEHPERYMTPEQLAQWEREQKVDDDPRVTRVGRFLRRTSLDEVPQFLNVLRGDLSVIGPRPVTEAETREFGDARGEFLSVRPGITGWWQVTARNDATWETGERQLLELFYVRHASLALDARVFVRTFRAMGRGR</sequence>
<feature type="domain" description="Bacterial sugar transferase" evidence="4">
    <location>
        <begin position="77"/>
        <end position="267"/>
    </location>
</feature>
<keyword evidence="3" id="KW-1133">Transmembrane helix</keyword>
<evidence type="ECO:0000256" key="2">
    <source>
        <dbReference type="SAM" id="MobiDB-lite"/>
    </source>
</evidence>
<evidence type="ECO:0000313" key="5">
    <source>
        <dbReference type="EMBL" id="HIZ46134.1"/>
    </source>
</evidence>
<gene>
    <name evidence="5" type="ORF">IAA19_03825</name>
</gene>